<dbReference type="AlphaFoldDB" id="A0A1H4SP25"/>
<evidence type="ECO:0000256" key="4">
    <source>
        <dbReference type="SAM" id="MobiDB-lite"/>
    </source>
</evidence>
<dbReference type="CDD" id="cd01449">
    <property type="entry name" value="TST_Repeat_2"/>
    <property type="match status" value="1"/>
</dbReference>
<dbReference type="EMBL" id="FNSD01000001">
    <property type="protein sequence ID" value="SEC45926.1"/>
    <property type="molecule type" value="Genomic_DNA"/>
</dbReference>
<evidence type="ECO:0000313" key="6">
    <source>
        <dbReference type="EMBL" id="SEC45926.1"/>
    </source>
</evidence>
<dbReference type="InterPro" id="IPR036873">
    <property type="entry name" value="Rhodanese-like_dom_sf"/>
</dbReference>
<feature type="domain" description="Rhodanese" evidence="5">
    <location>
        <begin position="163"/>
        <end position="276"/>
    </location>
</feature>
<evidence type="ECO:0000256" key="3">
    <source>
        <dbReference type="RuleBase" id="RU000507"/>
    </source>
</evidence>
<evidence type="ECO:0000259" key="5">
    <source>
        <dbReference type="PROSITE" id="PS50206"/>
    </source>
</evidence>
<dbReference type="NCBIfam" id="NF008557">
    <property type="entry name" value="PRK11493.1"/>
    <property type="match status" value="1"/>
</dbReference>
<keyword evidence="6" id="KW-0670">Pyruvate</keyword>
<dbReference type="Proteomes" id="UP000182409">
    <property type="component" value="Unassembled WGS sequence"/>
</dbReference>
<reference evidence="6 7" key="1">
    <citation type="submission" date="2016-10" db="EMBL/GenBank/DDBJ databases">
        <authorList>
            <person name="de Groot N.N."/>
        </authorList>
    </citation>
    <scope>NUCLEOTIDE SEQUENCE [LARGE SCALE GENOMIC DNA]</scope>
    <source>
        <strain evidence="6 7">AB35.6</strain>
    </source>
</reference>
<dbReference type="InterPro" id="IPR001763">
    <property type="entry name" value="Rhodanese-like_dom"/>
</dbReference>
<dbReference type="SMART" id="SM00450">
    <property type="entry name" value="RHOD"/>
    <property type="match status" value="2"/>
</dbReference>
<dbReference type="PANTHER" id="PTHR11364">
    <property type="entry name" value="THIOSULFATE SULFERTANSFERASE"/>
    <property type="match status" value="1"/>
</dbReference>
<dbReference type="RefSeq" id="WP_074655271.1">
    <property type="nucleotide sequence ID" value="NZ_FNSD01000001.1"/>
</dbReference>
<organism evidence="6 7">
    <name type="scientific">Terriglobus roseus</name>
    <dbReference type="NCBI Taxonomy" id="392734"/>
    <lineage>
        <taxon>Bacteria</taxon>
        <taxon>Pseudomonadati</taxon>
        <taxon>Acidobacteriota</taxon>
        <taxon>Terriglobia</taxon>
        <taxon>Terriglobales</taxon>
        <taxon>Acidobacteriaceae</taxon>
        <taxon>Terriglobus</taxon>
    </lineage>
</organism>
<dbReference type="PROSITE" id="PS00380">
    <property type="entry name" value="RHODANESE_1"/>
    <property type="match status" value="1"/>
</dbReference>
<feature type="region of interest" description="Disordered" evidence="4">
    <location>
        <begin position="175"/>
        <end position="207"/>
    </location>
</feature>
<keyword evidence="2" id="KW-0677">Repeat</keyword>
<dbReference type="PROSITE" id="PS50206">
    <property type="entry name" value="RHODANESE_3"/>
    <property type="match status" value="2"/>
</dbReference>
<dbReference type="InterPro" id="IPR001307">
    <property type="entry name" value="Thiosulphate_STrfase_CS"/>
</dbReference>
<accession>A0A1H4SP25</accession>
<protein>
    <recommendedName>
        <fullName evidence="3">Sulfurtransferase</fullName>
    </recommendedName>
</protein>
<keyword evidence="1 3" id="KW-0808">Transferase</keyword>
<proteinExistence type="predicted"/>
<name>A0A1H4SP25_9BACT</name>
<evidence type="ECO:0000313" key="7">
    <source>
        <dbReference type="Proteomes" id="UP000182409"/>
    </source>
</evidence>
<feature type="domain" description="Rhodanese" evidence="5">
    <location>
        <begin position="15"/>
        <end position="134"/>
    </location>
</feature>
<dbReference type="CDD" id="cd01448">
    <property type="entry name" value="TST_Repeat_1"/>
    <property type="match status" value="1"/>
</dbReference>
<dbReference type="PANTHER" id="PTHR11364:SF27">
    <property type="entry name" value="SULFURTRANSFERASE"/>
    <property type="match status" value="1"/>
</dbReference>
<dbReference type="SUPFAM" id="SSF52821">
    <property type="entry name" value="Rhodanese/Cell cycle control phosphatase"/>
    <property type="match status" value="2"/>
</dbReference>
<dbReference type="OrthoDB" id="9770030at2"/>
<evidence type="ECO:0000256" key="2">
    <source>
        <dbReference type="ARBA" id="ARBA00022737"/>
    </source>
</evidence>
<dbReference type="InterPro" id="IPR045078">
    <property type="entry name" value="TST/MPST-like"/>
</dbReference>
<dbReference type="Pfam" id="PF00581">
    <property type="entry name" value="Rhodanese"/>
    <property type="match status" value="2"/>
</dbReference>
<gene>
    <name evidence="6" type="ORF">SAMN05443244_3511</name>
</gene>
<dbReference type="GO" id="GO:0004792">
    <property type="term" value="F:thiosulfate-cyanide sulfurtransferase activity"/>
    <property type="evidence" value="ECO:0007669"/>
    <property type="project" value="InterPro"/>
</dbReference>
<sequence length="279" mass="29101">MNALVSPQWVASRLGSPDLVIVDATMPPVGVAPKVDTHAIYLQKHLPGAVFFDIDELSDHSSGLPHTLLSAEAFGAAMGARGITETATIVVYEQGDVFSAPRARWTFRTMGAKEVYLLDGGLKAWEAAGLPVESGAVTREPAEFHAVLDAAAVKDYDKLRATLAAGEQVLDARSAGRFSGADPEPRAGLSSGHMPGATSTPFPQLANGAAMKSPEELRSVFQAKGVDLQKPITTSCGSGVTAAVVALGLELAGAPLVTLYDGSWAEYASRSESVIVKDV</sequence>
<dbReference type="FunFam" id="3.40.250.10:FF:000001">
    <property type="entry name" value="Sulfurtransferase"/>
    <property type="match status" value="1"/>
</dbReference>
<evidence type="ECO:0000256" key="1">
    <source>
        <dbReference type="ARBA" id="ARBA00022679"/>
    </source>
</evidence>
<dbReference type="Gene3D" id="3.40.250.10">
    <property type="entry name" value="Rhodanese-like domain"/>
    <property type="match status" value="2"/>
</dbReference>
<dbReference type="GO" id="GO:0005829">
    <property type="term" value="C:cytosol"/>
    <property type="evidence" value="ECO:0007669"/>
    <property type="project" value="TreeGrafter"/>
</dbReference>
<dbReference type="PROSITE" id="PS00683">
    <property type="entry name" value="RHODANESE_2"/>
    <property type="match status" value="1"/>
</dbReference>